<dbReference type="Pfam" id="PF06687">
    <property type="entry name" value="SUR7"/>
    <property type="match status" value="1"/>
</dbReference>
<dbReference type="GO" id="GO:0035838">
    <property type="term" value="C:growing cell tip"/>
    <property type="evidence" value="ECO:0007669"/>
    <property type="project" value="TreeGrafter"/>
</dbReference>
<dbReference type="GO" id="GO:0005886">
    <property type="term" value="C:plasma membrane"/>
    <property type="evidence" value="ECO:0007669"/>
    <property type="project" value="InterPro"/>
</dbReference>
<evidence type="ECO:0000313" key="2">
    <source>
        <dbReference type="EMBL" id="KAK0635631.1"/>
    </source>
</evidence>
<sequence>MANTGFFHHIGTFFLLAATVLLIVTCISAPVVHDLAILKVDLANHPSSQHANVAFGTFGWCKNNLGSDGGDDCSPSQLGYSPAAIMNQVDGTDFSDYASDTTRALTKAMVLHPIACGLNFIAFLLALGAGLVGSFLASMVALLAFLVTVVIMIIDFVMFSIVRSNVNDDNTGANAHYGPAAWTILAAAICSLLGTIIVFFTCCSARLHKRRQTALPVTKGDYGAPVAARRRRWF</sequence>
<keyword evidence="1" id="KW-1133">Transmembrane helix</keyword>
<organism evidence="2 3">
    <name type="scientific">Bombardia bombarda</name>
    <dbReference type="NCBI Taxonomy" id="252184"/>
    <lineage>
        <taxon>Eukaryota</taxon>
        <taxon>Fungi</taxon>
        <taxon>Dikarya</taxon>
        <taxon>Ascomycota</taxon>
        <taxon>Pezizomycotina</taxon>
        <taxon>Sordariomycetes</taxon>
        <taxon>Sordariomycetidae</taxon>
        <taxon>Sordariales</taxon>
        <taxon>Lasiosphaeriaceae</taxon>
        <taxon>Bombardia</taxon>
    </lineage>
</organism>
<protein>
    <submittedName>
        <fullName evidence="2">Pali-domain-containing protein</fullName>
    </submittedName>
</protein>
<proteinExistence type="predicted"/>
<comment type="caution">
    <text evidence="2">The sequence shown here is derived from an EMBL/GenBank/DDBJ whole genome shotgun (WGS) entry which is preliminary data.</text>
</comment>
<dbReference type="PANTHER" id="PTHR28013:SF7">
    <property type="entry name" value="PALI-DOMAIN-CONTAINING PROTEIN"/>
    <property type="match status" value="1"/>
</dbReference>
<feature type="transmembrane region" description="Helical" evidence="1">
    <location>
        <begin position="139"/>
        <end position="161"/>
    </location>
</feature>
<dbReference type="AlphaFoldDB" id="A0AA40CEA9"/>
<evidence type="ECO:0000313" key="3">
    <source>
        <dbReference type="Proteomes" id="UP001174934"/>
    </source>
</evidence>
<name>A0AA40CEA9_9PEZI</name>
<accession>A0AA40CEA9</accession>
<dbReference type="GO" id="GO:0032153">
    <property type="term" value="C:cell division site"/>
    <property type="evidence" value="ECO:0007669"/>
    <property type="project" value="TreeGrafter"/>
</dbReference>
<keyword evidence="1" id="KW-0472">Membrane</keyword>
<evidence type="ECO:0000256" key="1">
    <source>
        <dbReference type="SAM" id="Phobius"/>
    </source>
</evidence>
<feature type="transmembrane region" description="Helical" evidence="1">
    <location>
        <begin position="110"/>
        <end position="132"/>
    </location>
</feature>
<feature type="transmembrane region" description="Helical" evidence="1">
    <location>
        <begin position="181"/>
        <end position="202"/>
    </location>
</feature>
<gene>
    <name evidence="2" type="ORF">B0T17DRAFT_612463</name>
</gene>
<keyword evidence="1" id="KW-0812">Transmembrane</keyword>
<dbReference type="EMBL" id="JAULSR010000001">
    <property type="protein sequence ID" value="KAK0635631.1"/>
    <property type="molecule type" value="Genomic_DNA"/>
</dbReference>
<keyword evidence="3" id="KW-1185">Reference proteome</keyword>
<dbReference type="Proteomes" id="UP001174934">
    <property type="component" value="Unassembled WGS sequence"/>
</dbReference>
<feature type="transmembrane region" description="Helical" evidence="1">
    <location>
        <begin position="12"/>
        <end position="32"/>
    </location>
</feature>
<dbReference type="InterPro" id="IPR009571">
    <property type="entry name" value="SUR7/Rim9-like_fungi"/>
</dbReference>
<dbReference type="InterPro" id="IPR051380">
    <property type="entry name" value="pH-response_reg_palI/RIM9"/>
</dbReference>
<dbReference type="PANTHER" id="PTHR28013">
    <property type="entry name" value="PROTEIN DCV1-RELATED"/>
    <property type="match status" value="1"/>
</dbReference>
<reference evidence="2" key="1">
    <citation type="submission" date="2023-06" db="EMBL/GenBank/DDBJ databases">
        <title>Genome-scale phylogeny and comparative genomics of the fungal order Sordariales.</title>
        <authorList>
            <consortium name="Lawrence Berkeley National Laboratory"/>
            <person name="Hensen N."/>
            <person name="Bonometti L."/>
            <person name="Westerberg I."/>
            <person name="Brannstrom I.O."/>
            <person name="Guillou S."/>
            <person name="Cros-Aarteil S."/>
            <person name="Calhoun S."/>
            <person name="Haridas S."/>
            <person name="Kuo A."/>
            <person name="Mondo S."/>
            <person name="Pangilinan J."/>
            <person name="Riley R."/>
            <person name="LaButti K."/>
            <person name="Andreopoulos B."/>
            <person name="Lipzen A."/>
            <person name="Chen C."/>
            <person name="Yanf M."/>
            <person name="Daum C."/>
            <person name="Ng V."/>
            <person name="Clum A."/>
            <person name="Steindorff A."/>
            <person name="Ohm R."/>
            <person name="Martin F."/>
            <person name="Silar P."/>
            <person name="Natvig D."/>
            <person name="Lalanne C."/>
            <person name="Gautier V."/>
            <person name="Ament-velasquez S.L."/>
            <person name="Kruys A."/>
            <person name="Hutchinson M.I."/>
            <person name="Powell A.J."/>
            <person name="Barry K."/>
            <person name="Miller A.N."/>
            <person name="Grigoriev I.V."/>
            <person name="Debuchy R."/>
            <person name="Gladieux P."/>
            <person name="Thoren M.H."/>
            <person name="Johannesson H."/>
        </authorList>
    </citation>
    <scope>NUCLEOTIDE SEQUENCE</scope>
    <source>
        <strain evidence="2">SMH3391-2</strain>
    </source>
</reference>